<evidence type="ECO:0000313" key="4">
    <source>
        <dbReference type="Proteomes" id="UP000095606"/>
    </source>
</evidence>
<reference evidence="2 4" key="1">
    <citation type="submission" date="2015-09" db="EMBL/GenBank/DDBJ databases">
        <authorList>
            <consortium name="Pathogen Informatics"/>
        </authorList>
    </citation>
    <scope>NUCLEOTIDE SEQUENCE [LARGE SCALE GENOMIC DNA]</scope>
    <source>
        <strain evidence="2 4">2789STDY5834846</strain>
    </source>
</reference>
<proteinExistence type="predicted"/>
<keyword evidence="5" id="KW-1185">Reference proteome</keyword>
<dbReference type="RefSeq" id="WP_055271654.1">
    <property type="nucleotide sequence ID" value="NZ_CAXKYA010000067.1"/>
</dbReference>
<keyword evidence="1" id="KW-0732">Signal</keyword>
<dbReference type="AlphaFoldDB" id="A0A174VB76"/>
<dbReference type="EMBL" id="CZAE01000038">
    <property type="protein sequence ID" value="CUQ29338.1"/>
    <property type="molecule type" value="Genomic_DNA"/>
</dbReference>
<feature type="signal peptide" evidence="1">
    <location>
        <begin position="1"/>
        <end position="29"/>
    </location>
</feature>
<protein>
    <recommendedName>
        <fullName evidence="6">FrrB</fullName>
    </recommendedName>
</protein>
<evidence type="ECO:0000313" key="5">
    <source>
        <dbReference type="Proteomes" id="UP001060104"/>
    </source>
</evidence>
<reference evidence="3" key="2">
    <citation type="submission" date="2022-08" db="EMBL/GenBank/DDBJ databases">
        <title>Genome Sequencing of Bacteroides fragilis Group Isolates with Nanopore Technology.</title>
        <authorList>
            <person name="Tisza M.J."/>
            <person name="Smith D."/>
            <person name="Dekker J.P."/>
        </authorList>
    </citation>
    <scope>NUCLEOTIDE SEQUENCE</scope>
    <source>
        <strain evidence="3">BFG-527</strain>
    </source>
</reference>
<gene>
    <name evidence="2" type="ORF">ERS852461_04872</name>
    <name evidence="3" type="ORF">NXY30_01375</name>
</gene>
<dbReference type="Proteomes" id="UP000095606">
    <property type="component" value="Unassembled WGS sequence"/>
</dbReference>
<dbReference type="GeneID" id="69587421"/>
<organism evidence="2 4">
    <name type="scientific">Bacteroides faecis</name>
    <dbReference type="NCBI Taxonomy" id="674529"/>
    <lineage>
        <taxon>Bacteria</taxon>
        <taxon>Pseudomonadati</taxon>
        <taxon>Bacteroidota</taxon>
        <taxon>Bacteroidia</taxon>
        <taxon>Bacteroidales</taxon>
        <taxon>Bacteroidaceae</taxon>
        <taxon>Bacteroides</taxon>
    </lineage>
</organism>
<evidence type="ECO:0008006" key="6">
    <source>
        <dbReference type="Google" id="ProtNLM"/>
    </source>
</evidence>
<dbReference type="EMBL" id="CP103141">
    <property type="protein sequence ID" value="UVQ75118.1"/>
    <property type="molecule type" value="Genomic_DNA"/>
</dbReference>
<name>A0A174VB76_9BACE</name>
<evidence type="ECO:0000256" key="1">
    <source>
        <dbReference type="SAM" id="SignalP"/>
    </source>
</evidence>
<sequence length="248" mass="27170">MKTFFSKKIVLGSLVAAVVCALSITEVKAQEFTVQGDVVSSYVWRGMYQGGGAAFQPTLGFGIGNFSVTAWGSTNFGGGNKELDLTLAYKLGEAGPTLTVADLWWEGEGAYKYFNFKSHETGHHFEAGLSYTLPVEKFPLSVAWYTMFAGKDKKLNDSGELKQNYSSYLELNYPFSVKNVDLNVTCGAVPYKAESIYTNSGFAVTNIALKGMTEIKINDKFSLPIFAQAIWNPCVEDAFLVFGVTLRP</sequence>
<accession>A0A174VB76</accession>
<dbReference type="Proteomes" id="UP001060104">
    <property type="component" value="Chromosome"/>
</dbReference>
<feature type="chain" id="PRO_5008035582" description="FrrB" evidence="1">
    <location>
        <begin position="30"/>
        <end position="248"/>
    </location>
</feature>
<evidence type="ECO:0000313" key="3">
    <source>
        <dbReference type="EMBL" id="UVQ75118.1"/>
    </source>
</evidence>
<evidence type="ECO:0000313" key="2">
    <source>
        <dbReference type="EMBL" id="CUQ29338.1"/>
    </source>
</evidence>